<evidence type="ECO:0000313" key="16">
    <source>
        <dbReference type="Proteomes" id="UP001055712"/>
    </source>
</evidence>
<comment type="caution">
    <text evidence="12">Lacks conserved residue(s) required for the propagation of feature annotation.</text>
</comment>
<sequence length="982" mass="105218">MAEGAGTGQPLFRLISSEDDVNLVSDGQAGTPRVGDRLLQAPGQAPPDITVAVPYGNGSHLPTNSSHLGDLRDSESEHGGGGGGSRSGMWRSSSAVFSSGGGGGGSVSGGTGGSGRVGGGWRAALHKLFSRGHDVEAAGVNHTYTTEERAQLKQFQSIDYLAPSSRVYRQWLAAQPWGRYWDRWLMMALSGMAVGLVGFFLHFVIHILSATKYHVTRWLLAHTHVVIGWMFNISFSLALVYASTWLVINVAPEAAGAGVAEITAYLNGCFMPKILNVKTFAVKFLSAATAVGSGLPVGPEGPMIHMGAAVGAGISQGHSTTLGIDTGLFRHFQNPKDKRDFATAGAAMGVAVAFSAPIGGLLFVLEEIASFWQQSLGWQIFFACMMAVLTADTLRSAQAALGEGQFGLFDKESSTVFFEVQTQLTNHVLMVLPAAAIGIICGLCAILFTILNLKVVRARAEFFRGKPAKWRMAEPCLLIIIFVTLGMILPLFFPCTPTQCVIIQGETKPLCPDLGPSEVIERIVEQSTELYTCSRTARDSEVPPEWDPDGGGTEHGITGNITVPRSYNELATLMSVTGEDAIRHLFSRGTHVEFGYSALLIMLVFYFLGAAWTAGSAISSGVFVPMLLIGACIGRLVGLVGVTIAAARGLGSHGAPAGVFLPPSPWAWIDPGAFALIGAGAFMGGVTRMTLALAVIIMEMSNDVRILLPTMVAIMLAKFVADSASHSLYHGLLEVKCVPFLPKEPASLMSLDLVDVRYAMHAPVVTLREQMRLGDVRDVLRKTRHNGFPVVRDTPQGGVCVGLVVRDHLMKLLVEAVKRGTCQHLEVPFTELNRQFVDASALESEAAQQMAVLEGRPLTPSHFPNDPTLWDETLDLTAYINTSAIRVPESYTLERAYILFSTMGLRHLVVVDEHNRVRGMVTRKDLLGYRLDEAVKRARVGAVPQTLGVTGSGGGISLESPRTAETPQLGPLLQSDATPDRF</sequence>
<evidence type="ECO:0000313" key="15">
    <source>
        <dbReference type="EMBL" id="KAI3426936.1"/>
    </source>
</evidence>
<evidence type="ECO:0000256" key="8">
    <source>
        <dbReference type="ARBA" id="ARBA00023122"/>
    </source>
</evidence>
<feature type="region of interest" description="Disordered" evidence="13">
    <location>
        <begin position="25"/>
        <end position="114"/>
    </location>
</feature>
<dbReference type="PROSITE" id="PS51371">
    <property type="entry name" value="CBS"/>
    <property type="match status" value="2"/>
</dbReference>
<keyword evidence="3 12" id="KW-0813">Transport</keyword>
<feature type="transmembrane region" description="Helical" evidence="12">
    <location>
        <begin position="594"/>
        <end position="614"/>
    </location>
</feature>
<evidence type="ECO:0000256" key="12">
    <source>
        <dbReference type="RuleBase" id="RU361221"/>
    </source>
</evidence>
<feature type="transmembrane region" description="Helical" evidence="12">
    <location>
        <begin position="184"/>
        <end position="205"/>
    </location>
</feature>
<dbReference type="SMART" id="SM00116">
    <property type="entry name" value="CBS"/>
    <property type="match status" value="2"/>
</dbReference>
<protein>
    <recommendedName>
        <fullName evidence="12">Chloride channel protein</fullName>
    </recommendedName>
</protein>
<name>A0A9D4YUQ0_CHLVU</name>
<feature type="transmembrane region" description="Helical" evidence="12">
    <location>
        <begin position="428"/>
        <end position="451"/>
    </location>
</feature>
<dbReference type="AlphaFoldDB" id="A0A9D4YUQ0"/>
<dbReference type="OrthoDB" id="428525at2759"/>
<gene>
    <name evidence="15" type="ORF">D9Q98_006880</name>
</gene>
<feature type="transmembrane region" description="Helical" evidence="12">
    <location>
        <begin position="226"/>
        <end position="248"/>
    </location>
</feature>
<dbReference type="SUPFAM" id="SSF54631">
    <property type="entry name" value="CBS-domain pair"/>
    <property type="match status" value="1"/>
</dbReference>
<keyword evidence="10 12" id="KW-0868">Chloride</keyword>
<evidence type="ECO:0000256" key="4">
    <source>
        <dbReference type="ARBA" id="ARBA00022692"/>
    </source>
</evidence>
<feature type="compositionally biased region" description="Basic and acidic residues" evidence="13">
    <location>
        <begin position="69"/>
        <end position="78"/>
    </location>
</feature>
<feature type="region of interest" description="Disordered" evidence="13">
    <location>
        <begin position="539"/>
        <end position="558"/>
    </location>
</feature>
<dbReference type="SUPFAM" id="SSF81340">
    <property type="entry name" value="Clc chloride channel"/>
    <property type="match status" value="1"/>
</dbReference>
<dbReference type="EMBL" id="SIDB01000010">
    <property type="protein sequence ID" value="KAI3426936.1"/>
    <property type="molecule type" value="Genomic_DNA"/>
</dbReference>
<dbReference type="Gene3D" id="3.10.580.10">
    <property type="entry name" value="CBS-domain"/>
    <property type="match status" value="2"/>
</dbReference>
<feature type="compositionally biased region" description="Low complexity" evidence="13">
    <location>
        <begin position="87"/>
        <end position="98"/>
    </location>
</feature>
<evidence type="ECO:0000256" key="2">
    <source>
        <dbReference type="ARBA" id="ARBA00009476"/>
    </source>
</evidence>
<dbReference type="PRINTS" id="PR00762">
    <property type="entry name" value="CLCHANNEL"/>
</dbReference>
<evidence type="ECO:0000256" key="3">
    <source>
        <dbReference type="ARBA" id="ARBA00022448"/>
    </source>
</evidence>
<evidence type="ECO:0000256" key="1">
    <source>
        <dbReference type="ARBA" id="ARBA00004141"/>
    </source>
</evidence>
<keyword evidence="8 11" id="KW-0129">CBS domain</keyword>
<keyword evidence="4 12" id="KW-0812">Transmembrane</keyword>
<feature type="transmembrane region" description="Helical" evidence="12">
    <location>
        <begin position="704"/>
        <end position="721"/>
    </location>
</feature>
<dbReference type="CDD" id="cd04591">
    <property type="entry name" value="CBS_pair_voltage-gated_CLC_euk_bac"/>
    <property type="match status" value="1"/>
</dbReference>
<accession>A0A9D4YUQ0</accession>
<organism evidence="15 16">
    <name type="scientific">Chlorella vulgaris</name>
    <name type="common">Green alga</name>
    <dbReference type="NCBI Taxonomy" id="3077"/>
    <lineage>
        <taxon>Eukaryota</taxon>
        <taxon>Viridiplantae</taxon>
        <taxon>Chlorophyta</taxon>
        <taxon>core chlorophytes</taxon>
        <taxon>Trebouxiophyceae</taxon>
        <taxon>Chlorellales</taxon>
        <taxon>Chlorellaceae</taxon>
        <taxon>Chlorella clade</taxon>
        <taxon>Chlorella</taxon>
    </lineage>
</organism>
<feature type="transmembrane region" description="Helical" evidence="12">
    <location>
        <begin position="626"/>
        <end position="651"/>
    </location>
</feature>
<comment type="caution">
    <text evidence="15">The sequence shown here is derived from an EMBL/GenBank/DDBJ whole genome shotgun (WGS) entry which is preliminary data.</text>
</comment>
<feature type="domain" description="CBS" evidence="14">
    <location>
        <begin position="760"/>
        <end position="819"/>
    </location>
</feature>
<comment type="similarity">
    <text evidence="2 12">Belongs to the chloride channel (TC 2.A.49) family.</text>
</comment>
<reference evidence="15" key="1">
    <citation type="journal article" date="2019" name="Plant J.">
        <title>Chlorella vulgaris genome assembly and annotation reveals the molecular basis for metabolic acclimation to high light conditions.</title>
        <authorList>
            <person name="Cecchin M."/>
            <person name="Marcolungo L."/>
            <person name="Rossato M."/>
            <person name="Girolomoni L."/>
            <person name="Cosentino E."/>
            <person name="Cuine S."/>
            <person name="Li-Beisson Y."/>
            <person name="Delledonne M."/>
            <person name="Ballottari M."/>
        </authorList>
    </citation>
    <scope>NUCLEOTIDE SEQUENCE</scope>
    <source>
        <strain evidence="15">211/11P</strain>
    </source>
</reference>
<reference evidence="15" key="2">
    <citation type="submission" date="2020-11" db="EMBL/GenBank/DDBJ databases">
        <authorList>
            <person name="Cecchin M."/>
            <person name="Marcolungo L."/>
            <person name="Rossato M."/>
            <person name="Girolomoni L."/>
            <person name="Cosentino E."/>
            <person name="Cuine S."/>
            <person name="Li-Beisson Y."/>
            <person name="Delledonne M."/>
            <person name="Ballottari M."/>
        </authorList>
    </citation>
    <scope>NUCLEOTIDE SEQUENCE</scope>
    <source>
        <strain evidence="15">211/11P</strain>
        <tissue evidence="15">Whole cell</tissue>
    </source>
</reference>
<evidence type="ECO:0000256" key="11">
    <source>
        <dbReference type="PROSITE-ProRule" id="PRU00703"/>
    </source>
</evidence>
<proteinExistence type="inferred from homology"/>
<feature type="domain" description="CBS" evidence="14">
    <location>
        <begin position="880"/>
        <end position="937"/>
    </location>
</feature>
<feature type="transmembrane region" description="Helical" evidence="12">
    <location>
        <begin position="341"/>
        <end position="364"/>
    </location>
</feature>
<dbReference type="InterPro" id="IPR014743">
    <property type="entry name" value="Cl-channel_core"/>
</dbReference>
<feature type="compositionally biased region" description="Gly residues" evidence="13">
    <location>
        <begin position="99"/>
        <end position="114"/>
    </location>
</feature>
<dbReference type="InterPro" id="IPR051280">
    <property type="entry name" value="Cl-channel/antiporter"/>
</dbReference>
<dbReference type="Proteomes" id="UP001055712">
    <property type="component" value="Unassembled WGS sequence"/>
</dbReference>
<dbReference type="PANTHER" id="PTHR11689">
    <property type="entry name" value="CHLORIDE CHANNEL PROTEIN CLC FAMILY MEMBER"/>
    <property type="match status" value="1"/>
</dbReference>
<feature type="transmembrane region" description="Helical" evidence="12">
    <location>
        <begin position="472"/>
        <end position="493"/>
    </location>
</feature>
<dbReference type="GO" id="GO:0016020">
    <property type="term" value="C:membrane"/>
    <property type="evidence" value="ECO:0007669"/>
    <property type="project" value="UniProtKB-SubCell"/>
</dbReference>
<keyword evidence="9 12" id="KW-0472">Membrane</keyword>
<evidence type="ECO:0000256" key="6">
    <source>
        <dbReference type="ARBA" id="ARBA00022989"/>
    </source>
</evidence>
<evidence type="ECO:0000256" key="10">
    <source>
        <dbReference type="ARBA" id="ARBA00023214"/>
    </source>
</evidence>
<evidence type="ECO:0000256" key="7">
    <source>
        <dbReference type="ARBA" id="ARBA00023065"/>
    </source>
</evidence>
<evidence type="ECO:0000256" key="13">
    <source>
        <dbReference type="SAM" id="MobiDB-lite"/>
    </source>
</evidence>
<feature type="transmembrane region" description="Helical" evidence="12">
    <location>
        <begin position="671"/>
        <end position="697"/>
    </location>
</feature>
<dbReference type="Pfam" id="PF00571">
    <property type="entry name" value="CBS"/>
    <property type="match status" value="2"/>
</dbReference>
<evidence type="ECO:0000259" key="14">
    <source>
        <dbReference type="PROSITE" id="PS51371"/>
    </source>
</evidence>
<dbReference type="Pfam" id="PF00654">
    <property type="entry name" value="Voltage_CLC"/>
    <property type="match status" value="1"/>
</dbReference>
<evidence type="ECO:0000256" key="5">
    <source>
        <dbReference type="ARBA" id="ARBA00022737"/>
    </source>
</evidence>
<keyword evidence="7 12" id="KW-0406">Ion transport</keyword>
<dbReference type="GO" id="GO:0005254">
    <property type="term" value="F:chloride channel activity"/>
    <property type="evidence" value="ECO:0007669"/>
    <property type="project" value="UniProtKB-UniRule"/>
</dbReference>
<dbReference type="InterPro" id="IPR001807">
    <property type="entry name" value="ClC"/>
</dbReference>
<feature type="region of interest" description="Disordered" evidence="13">
    <location>
        <begin position="951"/>
        <end position="982"/>
    </location>
</feature>
<dbReference type="InterPro" id="IPR000644">
    <property type="entry name" value="CBS_dom"/>
</dbReference>
<dbReference type="PANTHER" id="PTHR11689:SF89">
    <property type="entry name" value="CHLORIDE CHANNEL PROTEIN"/>
    <property type="match status" value="1"/>
</dbReference>
<keyword evidence="16" id="KW-1185">Reference proteome</keyword>
<dbReference type="InterPro" id="IPR046342">
    <property type="entry name" value="CBS_dom_sf"/>
</dbReference>
<evidence type="ECO:0000256" key="9">
    <source>
        <dbReference type="ARBA" id="ARBA00023136"/>
    </source>
</evidence>
<dbReference type="Gene3D" id="1.10.3080.10">
    <property type="entry name" value="Clc chloride channel"/>
    <property type="match status" value="1"/>
</dbReference>
<keyword evidence="6 12" id="KW-1133">Transmembrane helix</keyword>
<comment type="subcellular location">
    <subcellularLocation>
        <location evidence="1 12">Membrane</location>
        <topology evidence="1 12">Multi-pass membrane protein</topology>
    </subcellularLocation>
</comment>
<keyword evidence="5" id="KW-0677">Repeat</keyword>